<evidence type="ECO:0008006" key="3">
    <source>
        <dbReference type="Google" id="ProtNLM"/>
    </source>
</evidence>
<dbReference type="EMBL" id="BOMB01000008">
    <property type="protein sequence ID" value="GID10577.1"/>
    <property type="molecule type" value="Genomic_DNA"/>
</dbReference>
<comment type="caution">
    <text evidence="1">The sequence shown here is derived from an EMBL/GenBank/DDBJ whole genome shotgun (WGS) entry which is preliminary data.</text>
</comment>
<evidence type="ECO:0000313" key="1">
    <source>
        <dbReference type="EMBL" id="GID10577.1"/>
    </source>
</evidence>
<accession>A0A8J3J224</accession>
<name>A0A8J3J224_9ACTN</name>
<gene>
    <name evidence="1" type="ORF">Aru02nite_14660</name>
</gene>
<proteinExistence type="predicted"/>
<keyword evidence="2" id="KW-1185">Reference proteome</keyword>
<dbReference type="InterPro" id="IPR036291">
    <property type="entry name" value="NAD(P)-bd_dom_sf"/>
</dbReference>
<dbReference type="Proteomes" id="UP000612808">
    <property type="component" value="Unassembled WGS sequence"/>
</dbReference>
<reference evidence="1" key="1">
    <citation type="submission" date="2021-01" db="EMBL/GenBank/DDBJ databases">
        <title>Whole genome shotgun sequence of Actinocatenispora rupis NBRC 107355.</title>
        <authorList>
            <person name="Komaki H."/>
            <person name="Tamura T."/>
        </authorList>
    </citation>
    <scope>NUCLEOTIDE SEQUENCE</scope>
    <source>
        <strain evidence="1">NBRC 107355</strain>
    </source>
</reference>
<evidence type="ECO:0000313" key="2">
    <source>
        <dbReference type="Proteomes" id="UP000612808"/>
    </source>
</evidence>
<dbReference type="SUPFAM" id="SSF51735">
    <property type="entry name" value="NAD(P)-binding Rossmann-fold domains"/>
    <property type="match status" value="1"/>
</dbReference>
<protein>
    <recommendedName>
        <fullName evidence="3">NAD dependent epimerase/dehydratase family protein</fullName>
    </recommendedName>
</protein>
<dbReference type="AlphaFoldDB" id="A0A8J3J224"/>
<dbReference type="Gene3D" id="3.40.50.720">
    <property type="entry name" value="NAD(P)-binding Rossmann-like Domain"/>
    <property type="match status" value="1"/>
</dbReference>
<sequence length="147" mass="15733">MSVRLAAIWGPLGRPDSPFVALPRLVHGAARGTVPDRPAYAEDGIDLCHVEDCARGIALVQTAERLAHRTYNVGGGRVVRDAEVADAIRAARPDAALPLLAGRTPGAPDADAHLDLGRITADTGYRPVHDIRPRIAAYLDWLDGHPR</sequence>
<organism evidence="1 2">
    <name type="scientific">Actinocatenispora rupis</name>
    <dbReference type="NCBI Taxonomy" id="519421"/>
    <lineage>
        <taxon>Bacteria</taxon>
        <taxon>Bacillati</taxon>
        <taxon>Actinomycetota</taxon>
        <taxon>Actinomycetes</taxon>
        <taxon>Micromonosporales</taxon>
        <taxon>Micromonosporaceae</taxon>
        <taxon>Actinocatenispora</taxon>
    </lineage>
</organism>